<proteinExistence type="predicted"/>
<gene>
    <name evidence="8" type="ORF">BGW36DRAFT_433825</name>
</gene>
<feature type="transmembrane region" description="Helical" evidence="6">
    <location>
        <begin position="178"/>
        <end position="196"/>
    </location>
</feature>
<evidence type="ECO:0000259" key="7">
    <source>
        <dbReference type="PROSITE" id="PS50850"/>
    </source>
</evidence>
<evidence type="ECO:0000256" key="4">
    <source>
        <dbReference type="ARBA" id="ARBA00022989"/>
    </source>
</evidence>
<evidence type="ECO:0000256" key="6">
    <source>
        <dbReference type="SAM" id="Phobius"/>
    </source>
</evidence>
<dbReference type="PANTHER" id="PTHR43791:SF3">
    <property type="entry name" value="MAJOR FACILITATOR SUPERFAMILY (MFS) PROFILE DOMAIN-CONTAINING PROTEIN"/>
    <property type="match status" value="1"/>
</dbReference>
<protein>
    <submittedName>
        <fullName evidence="8">Major facilitator superfamily domain-containing protein</fullName>
    </submittedName>
</protein>
<dbReference type="PROSITE" id="PS50850">
    <property type="entry name" value="MFS"/>
    <property type="match status" value="1"/>
</dbReference>
<dbReference type="Gene3D" id="1.20.1250.20">
    <property type="entry name" value="MFS general substrate transporter like domains"/>
    <property type="match status" value="2"/>
</dbReference>
<feature type="transmembrane region" description="Helical" evidence="6">
    <location>
        <begin position="115"/>
        <end position="134"/>
    </location>
</feature>
<keyword evidence="4 6" id="KW-1133">Transmembrane helix</keyword>
<feature type="transmembrane region" description="Helical" evidence="6">
    <location>
        <begin position="287"/>
        <end position="308"/>
    </location>
</feature>
<organism evidence="8 9">
    <name type="scientific">Talaromyces proteolyticus</name>
    <dbReference type="NCBI Taxonomy" id="1131652"/>
    <lineage>
        <taxon>Eukaryota</taxon>
        <taxon>Fungi</taxon>
        <taxon>Dikarya</taxon>
        <taxon>Ascomycota</taxon>
        <taxon>Pezizomycotina</taxon>
        <taxon>Eurotiomycetes</taxon>
        <taxon>Eurotiomycetidae</taxon>
        <taxon>Eurotiales</taxon>
        <taxon>Trichocomaceae</taxon>
        <taxon>Talaromyces</taxon>
        <taxon>Talaromyces sect. Bacilispori</taxon>
    </lineage>
</organism>
<dbReference type="AlphaFoldDB" id="A0AAD4KDL3"/>
<dbReference type="FunFam" id="1.20.1250.20:FF:000018">
    <property type="entry name" value="MFS transporter permease"/>
    <property type="match status" value="1"/>
</dbReference>
<dbReference type="GeneID" id="70251610"/>
<evidence type="ECO:0000256" key="1">
    <source>
        <dbReference type="ARBA" id="ARBA00004141"/>
    </source>
</evidence>
<name>A0AAD4KDL3_9EURO</name>
<feature type="transmembrane region" description="Helical" evidence="6">
    <location>
        <begin position="146"/>
        <end position="166"/>
    </location>
</feature>
<sequence length="489" mass="53910">MAPRTEETPEAVCIEVSDWSGDAERLETMVDSDREQVRRIQRKVDMRLVLPLGLLYTMAFLDRSNLGNVAVAGLSTQLHLNVGSRYSIIAMIFFISYIIIDLPATWLVRKLGATVWIPSIAVAWGVLTIGQGFVKTWGQLAACRFLLGFCEGGLVPAAIYLLSVWYSRFEIQLRFAGFYLLGIASSGLSGLLALGIERMNGDAGLEGWRWIFIIEGIMSCVVAIASFFILVDLPEKATRPNIFGFPAWLSEQDVAILVNHVHADRGSMGSEKFSTTEMLAHLRDVKIWEFSALLLLNNTCLYAFAYFLPTILEEGLGYSVSKSQLMTFWPYAVAVPWILLVAWLSDRFKTRGPAMVFNSLLYIIGASMMGFCHDPSTRYGGVFIGVVGICGNVPANFGYQHNNTVGKSKLALCAGMLTIGGALGGVISGNIFQSKEAPRYTTGLSICIAFQATAALIVTKNFFVFSRANRQADRGERIIENQPGFRYTL</sequence>
<feature type="domain" description="Major facilitator superfamily (MFS) profile" evidence="7">
    <location>
        <begin position="48"/>
        <end position="489"/>
    </location>
</feature>
<feature type="transmembrane region" description="Helical" evidence="6">
    <location>
        <begin position="352"/>
        <end position="371"/>
    </location>
</feature>
<keyword evidence="2" id="KW-0813">Transport</keyword>
<dbReference type="GO" id="GO:0022857">
    <property type="term" value="F:transmembrane transporter activity"/>
    <property type="evidence" value="ECO:0007669"/>
    <property type="project" value="InterPro"/>
</dbReference>
<keyword evidence="3 6" id="KW-0812">Transmembrane</keyword>
<feature type="transmembrane region" description="Helical" evidence="6">
    <location>
        <begin position="443"/>
        <end position="465"/>
    </location>
</feature>
<keyword evidence="5 6" id="KW-0472">Membrane</keyword>
<dbReference type="SUPFAM" id="SSF103473">
    <property type="entry name" value="MFS general substrate transporter"/>
    <property type="match status" value="1"/>
</dbReference>
<feature type="transmembrane region" description="Helical" evidence="6">
    <location>
        <begin position="410"/>
        <end position="431"/>
    </location>
</feature>
<evidence type="ECO:0000256" key="5">
    <source>
        <dbReference type="ARBA" id="ARBA00023136"/>
    </source>
</evidence>
<dbReference type="Pfam" id="PF07690">
    <property type="entry name" value="MFS_1"/>
    <property type="match status" value="1"/>
</dbReference>
<dbReference type="Proteomes" id="UP001201262">
    <property type="component" value="Unassembled WGS sequence"/>
</dbReference>
<comment type="subcellular location">
    <subcellularLocation>
        <location evidence="1">Membrane</location>
        <topology evidence="1">Multi-pass membrane protein</topology>
    </subcellularLocation>
</comment>
<evidence type="ECO:0000313" key="9">
    <source>
        <dbReference type="Proteomes" id="UP001201262"/>
    </source>
</evidence>
<dbReference type="InterPro" id="IPR011701">
    <property type="entry name" value="MFS"/>
</dbReference>
<evidence type="ECO:0000256" key="2">
    <source>
        <dbReference type="ARBA" id="ARBA00022448"/>
    </source>
</evidence>
<accession>A0AAD4KDL3</accession>
<feature type="transmembrane region" description="Helical" evidence="6">
    <location>
        <begin position="208"/>
        <end position="231"/>
    </location>
</feature>
<feature type="transmembrane region" description="Helical" evidence="6">
    <location>
        <begin position="48"/>
        <end position="66"/>
    </location>
</feature>
<feature type="transmembrane region" description="Helical" evidence="6">
    <location>
        <begin position="377"/>
        <end position="398"/>
    </location>
</feature>
<dbReference type="PANTHER" id="PTHR43791">
    <property type="entry name" value="PERMEASE-RELATED"/>
    <property type="match status" value="1"/>
</dbReference>
<comment type="caution">
    <text evidence="8">The sequence shown here is derived from an EMBL/GenBank/DDBJ whole genome shotgun (WGS) entry which is preliminary data.</text>
</comment>
<dbReference type="InterPro" id="IPR036259">
    <property type="entry name" value="MFS_trans_sf"/>
</dbReference>
<evidence type="ECO:0000313" key="8">
    <source>
        <dbReference type="EMBL" id="KAH8689061.1"/>
    </source>
</evidence>
<feature type="transmembrane region" description="Helical" evidence="6">
    <location>
        <begin position="328"/>
        <end position="345"/>
    </location>
</feature>
<evidence type="ECO:0000256" key="3">
    <source>
        <dbReference type="ARBA" id="ARBA00022692"/>
    </source>
</evidence>
<dbReference type="RefSeq" id="XP_046065487.1">
    <property type="nucleotide sequence ID" value="XM_046221323.1"/>
</dbReference>
<dbReference type="GO" id="GO:0016020">
    <property type="term" value="C:membrane"/>
    <property type="evidence" value="ECO:0007669"/>
    <property type="project" value="UniProtKB-SubCell"/>
</dbReference>
<dbReference type="EMBL" id="JAJTJA010000016">
    <property type="protein sequence ID" value="KAH8689061.1"/>
    <property type="molecule type" value="Genomic_DNA"/>
</dbReference>
<reference evidence="8" key="1">
    <citation type="submission" date="2021-12" db="EMBL/GenBank/DDBJ databases">
        <title>Convergent genome expansion in fungi linked to evolution of root-endophyte symbiosis.</title>
        <authorList>
            <consortium name="DOE Joint Genome Institute"/>
            <person name="Ke Y.-H."/>
            <person name="Bonito G."/>
            <person name="Liao H.-L."/>
            <person name="Looney B."/>
            <person name="Rojas-Flechas A."/>
            <person name="Nash J."/>
            <person name="Hameed K."/>
            <person name="Schadt C."/>
            <person name="Martin F."/>
            <person name="Crous P.W."/>
            <person name="Miettinen O."/>
            <person name="Magnuson J.K."/>
            <person name="Labbe J."/>
            <person name="Jacobson D."/>
            <person name="Doktycz M.J."/>
            <person name="Veneault-Fourrey C."/>
            <person name="Kuo A."/>
            <person name="Mondo S."/>
            <person name="Calhoun S."/>
            <person name="Riley R."/>
            <person name="Ohm R."/>
            <person name="LaButti K."/>
            <person name="Andreopoulos B."/>
            <person name="Pangilinan J."/>
            <person name="Nolan M."/>
            <person name="Tritt A."/>
            <person name="Clum A."/>
            <person name="Lipzen A."/>
            <person name="Daum C."/>
            <person name="Barry K."/>
            <person name="Grigoriev I.V."/>
            <person name="Vilgalys R."/>
        </authorList>
    </citation>
    <scope>NUCLEOTIDE SEQUENCE</scope>
    <source>
        <strain evidence="8">PMI_201</strain>
    </source>
</reference>
<keyword evidence="9" id="KW-1185">Reference proteome</keyword>
<dbReference type="InterPro" id="IPR020846">
    <property type="entry name" value="MFS_dom"/>
</dbReference>
<dbReference type="FunFam" id="1.20.1250.20:FF:000013">
    <property type="entry name" value="MFS general substrate transporter"/>
    <property type="match status" value="1"/>
</dbReference>
<feature type="transmembrane region" description="Helical" evidence="6">
    <location>
        <begin position="86"/>
        <end position="108"/>
    </location>
</feature>